<keyword evidence="3" id="KW-0029">Amino-acid transport</keyword>
<dbReference type="InterPro" id="IPR028082">
    <property type="entry name" value="Peripla_BP_I"/>
</dbReference>
<keyword evidence="3" id="KW-0813">Transport</keyword>
<name>A0ABQ6LTJ0_9RHOB</name>
<reference evidence="6 7" key="1">
    <citation type="submission" date="2023-04" db="EMBL/GenBank/DDBJ databases">
        <title>Marinoamorphus aggregata gen. nov., sp. Nov., isolate from tissue of brittle star Ophioplocus japonicus.</title>
        <authorList>
            <person name="Kawano K."/>
            <person name="Sawayama S."/>
            <person name="Nakagawa S."/>
        </authorList>
    </citation>
    <scope>NUCLEOTIDE SEQUENCE [LARGE SCALE GENOMIC DNA]</scope>
    <source>
        <strain evidence="6 7">NKW23</strain>
    </source>
</reference>
<dbReference type="InterPro" id="IPR051010">
    <property type="entry name" value="BCAA_transport"/>
</dbReference>
<organism evidence="6 7">
    <name type="scientific">Paralimibaculum aggregatum</name>
    <dbReference type="NCBI Taxonomy" id="3036245"/>
    <lineage>
        <taxon>Bacteria</taxon>
        <taxon>Pseudomonadati</taxon>
        <taxon>Pseudomonadota</taxon>
        <taxon>Alphaproteobacteria</taxon>
        <taxon>Rhodobacterales</taxon>
        <taxon>Paracoccaceae</taxon>
        <taxon>Paralimibaculum</taxon>
    </lineage>
</organism>
<feature type="domain" description="Leucine-binding protein" evidence="5">
    <location>
        <begin position="24"/>
        <end position="358"/>
    </location>
</feature>
<comment type="caution">
    <text evidence="6">The sequence shown here is derived from an EMBL/GenBank/DDBJ whole genome shotgun (WGS) entry which is preliminary data.</text>
</comment>
<accession>A0ABQ6LTJ0</accession>
<keyword evidence="2 4" id="KW-0732">Signal</keyword>
<dbReference type="Pfam" id="PF13458">
    <property type="entry name" value="Peripla_BP_6"/>
    <property type="match status" value="1"/>
</dbReference>
<keyword evidence="7" id="KW-1185">Reference proteome</keyword>
<dbReference type="RefSeq" id="WP_285674736.1">
    <property type="nucleotide sequence ID" value="NZ_BSYI01000063.1"/>
</dbReference>
<evidence type="ECO:0000256" key="3">
    <source>
        <dbReference type="ARBA" id="ARBA00022970"/>
    </source>
</evidence>
<proteinExistence type="inferred from homology"/>
<evidence type="ECO:0000313" key="6">
    <source>
        <dbReference type="EMBL" id="GMG85391.1"/>
    </source>
</evidence>
<gene>
    <name evidence="6" type="ORF">LNKW23_46110</name>
</gene>
<dbReference type="Proteomes" id="UP001239909">
    <property type="component" value="Unassembled WGS sequence"/>
</dbReference>
<protein>
    <submittedName>
        <fullName evidence="6">ABC transporter substrate-binding protein</fullName>
    </submittedName>
</protein>
<dbReference type="SUPFAM" id="SSF53822">
    <property type="entry name" value="Periplasmic binding protein-like I"/>
    <property type="match status" value="1"/>
</dbReference>
<feature type="chain" id="PRO_5047285695" evidence="4">
    <location>
        <begin position="22"/>
        <end position="389"/>
    </location>
</feature>
<dbReference type="InterPro" id="IPR028081">
    <property type="entry name" value="Leu-bd"/>
</dbReference>
<feature type="signal peptide" evidence="4">
    <location>
        <begin position="1"/>
        <end position="21"/>
    </location>
</feature>
<dbReference type="EMBL" id="BSYI01000063">
    <property type="protein sequence ID" value="GMG85391.1"/>
    <property type="molecule type" value="Genomic_DNA"/>
</dbReference>
<dbReference type="PANTHER" id="PTHR30483:SF6">
    <property type="entry name" value="PERIPLASMIC BINDING PROTEIN OF ABC TRANSPORTER FOR NATURAL AMINO ACIDS"/>
    <property type="match status" value="1"/>
</dbReference>
<sequence length="389" mass="40361">MTRKHLLAAAVAAAIAGQAGAAETVRIGELHPITGPASYYGLPESQAIRLAAEQINAAGGLDIGGETRMIEIVSGDTQASPTGGVAALRKLMADGVQIIIGPLSSGVAPALTPIIASADVVQIVDGSIAEGLTDGRRMFRNQATVGDYNLALERLAKARGYDSVAIMTDRFHAGFMESQDDLTAVFSEQGNAVVAEEYYKLGDTDFSGQLTTIAGADPDALIVRGYPSEGALITRQVRDLGYEGQIVWEMVSPPSTVMKNIDAATMEGVLNAIPPTTEDYLNLGNPRAIAMAEAYEATYGSVPGELAALSFDALHIVAAAIEKAGSIEPADIAGAMATLTAAEVPALINTYGAQEDGRLFDETGQVSLPGAVSVWQGEGWVPLTDLAAD</sequence>
<evidence type="ECO:0000256" key="4">
    <source>
        <dbReference type="SAM" id="SignalP"/>
    </source>
</evidence>
<evidence type="ECO:0000313" key="7">
    <source>
        <dbReference type="Proteomes" id="UP001239909"/>
    </source>
</evidence>
<dbReference type="Gene3D" id="3.40.50.2300">
    <property type="match status" value="2"/>
</dbReference>
<comment type="similarity">
    <text evidence="1">Belongs to the leucine-binding protein family.</text>
</comment>
<evidence type="ECO:0000259" key="5">
    <source>
        <dbReference type="Pfam" id="PF13458"/>
    </source>
</evidence>
<evidence type="ECO:0000256" key="2">
    <source>
        <dbReference type="ARBA" id="ARBA00022729"/>
    </source>
</evidence>
<evidence type="ECO:0000256" key="1">
    <source>
        <dbReference type="ARBA" id="ARBA00010062"/>
    </source>
</evidence>
<dbReference type="PANTHER" id="PTHR30483">
    <property type="entry name" value="LEUCINE-SPECIFIC-BINDING PROTEIN"/>
    <property type="match status" value="1"/>
</dbReference>